<feature type="non-terminal residue" evidence="1">
    <location>
        <position position="207"/>
    </location>
</feature>
<organism evidence="1 2">
    <name type="scientific">Candidatus Gemmiger avicola</name>
    <dbReference type="NCBI Taxonomy" id="2838605"/>
    <lineage>
        <taxon>Bacteria</taxon>
        <taxon>Bacillati</taxon>
        <taxon>Bacillota</taxon>
        <taxon>Clostridia</taxon>
        <taxon>Eubacteriales</taxon>
        <taxon>Gemmiger</taxon>
    </lineage>
</organism>
<accession>A0A9D2S3Y5</accession>
<proteinExistence type="predicted"/>
<sequence length="207" mass="23929">MKFKVPRSVQDAIPIRRIWTDGIFQVGNQYSKSWSFTDINYAIADKDDKMAMFLDYCALLNALDSGASAKITIHNRRIEKEAFERSVLLPLRGDDLDHYREEFNEMLRAQVTGTSNSMVRERYLTVSIVKRNIDEARTYFARVGTDLVTHLAKLSSVATELSTPDRLRLLRDFFKAGQPPAFDFDLRQHAKRGHSFKDWLCPDSLEF</sequence>
<reference evidence="1" key="1">
    <citation type="journal article" date="2021" name="PeerJ">
        <title>Extensive microbial diversity within the chicken gut microbiome revealed by metagenomics and culture.</title>
        <authorList>
            <person name="Gilroy R."/>
            <person name="Ravi A."/>
            <person name="Getino M."/>
            <person name="Pursley I."/>
            <person name="Horton D.L."/>
            <person name="Alikhan N.F."/>
            <person name="Baker D."/>
            <person name="Gharbi K."/>
            <person name="Hall N."/>
            <person name="Watson M."/>
            <person name="Adriaenssens E.M."/>
            <person name="Foster-Nyarko E."/>
            <person name="Jarju S."/>
            <person name="Secka A."/>
            <person name="Antonio M."/>
            <person name="Oren A."/>
            <person name="Chaudhuri R.R."/>
            <person name="La Ragione R."/>
            <person name="Hildebrand F."/>
            <person name="Pallen M.J."/>
        </authorList>
    </citation>
    <scope>NUCLEOTIDE SEQUENCE</scope>
    <source>
        <strain evidence="1">ChiBcec8-13705</strain>
    </source>
</reference>
<reference evidence="1" key="2">
    <citation type="submission" date="2021-04" db="EMBL/GenBank/DDBJ databases">
        <authorList>
            <person name="Gilroy R."/>
        </authorList>
    </citation>
    <scope>NUCLEOTIDE SEQUENCE</scope>
    <source>
        <strain evidence="1">ChiBcec8-13705</strain>
    </source>
</reference>
<name>A0A9D2S3Y5_9FIRM</name>
<dbReference type="Proteomes" id="UP000886803">
    <property type="component" value="Unassembled WGS sequence"/>
</dbReference>
<protein>
    <submittedName>
        <fullName evidence="1">TraE family protein</fullName>
    </submittedName>
</protein>
<dbReference type="EMBL" id="DWYG01000140">
    <property type="protein sequence ID" value="HJB42499.1"/>
    <property type="molecule type" value="Genomic_DNA"/>
</dbReference>
<evidence type="ECO:0000313" key="2">
    <source>
        <dbReference type="Proteomes" id="UP000886803"/>
    </source>
</evidence>
<evidence type="ECO:0000313" key="1">
    <source>
        <dbReference type="EMBL" id="HJB42499.1"/>
    </source>
</evidence>
<dbReference type="AlphaFoldDB" id="A0A9D2S3Y5"/>
<gene>
    <name evidence="1" type="ORF">H9945_08375</name>
</gene>
<comment type="caution">
    <text evidence="1">The sequence shown here is derived from an EMBL/GenBank/DDBJ whole genome shotgun (WGS) entry which is preliminary data.</text>
</comment>